<dbReference type="PIRSF" id="PIRSF002401">
    <property type="entry name" value="GTP_bd_Obg/CgtA"/>
    <property type="match status" value="1"/>
</dbReference>
<dbReference type="InterPro" id="IPR045086">
    <property type="entry name" value="OBG_GTPase"/>
</dbReference>
<evidence type="ECO:0000259" key="11">
    <source>
        <dbReference type="PROSITE" id="PS51881"/>
    </source>
</evidence>
<evidence type="ECO:0000256" key="3">
    <source>
        <dbReference type="ARBA" id="ARBA00022490"/>
    </source>
</evidence>
<evidence type="ECO:0000256" key="9">
    <source>
        <dbReference type="HAMAP-Rule" id="MF_01454"/>
    </source>
</evidence>
<dbReference type="GO" id="GO:0003924">
    <property type="term" value="F:GTPase activity"/>
    <property type="evidence" value="ECO:0007669"/>
    <property type="project" value="UniProtKB-UniRule"/>
</dbReference>
<dbReference type="NCBIfam" id="NF008954">
    <property type="entry name" value="PRK12296.1"/>
    <property type="match status" value="1"/>
</dbReference>
<dbReference type="GO" id="GO:0005525">
    <property type="term" value="F:GTP binding"/>
    <property type="evidence" value="ECO:0007669"/>
    <property type="project" value="UniProtKB-UniRule"/>
</dbReference>
<organism evidence="13 14">
    <name type="scientific">Paramaledivibacter caminithermalis (strain DSM 15212 / CIP 107654 / DViRD3)</name>
    <name type="common">Clostridium caminithermale</name>
    <dbReference type="NCBI Taxonomy" id="1121301"/>
    <lineage>
        <taxon>Bacteria</taxon>
        <taxon>Bacillati</taxon>
        <taxon>Bacillota</taxon>
        <taxon>Clostridia</taxon>
        <taxon>Peptostreptococcales</taxon>
        <taxon>Caminicellaceae</taxon>
        <taxon>Paramaledivibacter</taxon>
    </lineage>
</organism>
<dbReference type="Pfam" id="PF01018">
    <property type="entry name" value="GTP1_OBG"/>
    <property type="match status" value="1"/>
</dbReference>
<dbReference type="CDD" id="cd01898">
    <property type="entry name" value="Obg"/>
    <property type="match status" value="1"/>
</dbReference>
<evidence type="ECO:0000256" key="7">
    <source>
        <dbReference type="ARBA" id="ARBA00022842"/>
    </source>
</evidence>
<keyword evidence="4 9" id="KW-0479">Metal-binding</keyword>
<dbReference type="SUPFAM" id="SSF82051">
    <property type="entry name" value="Obg GTP-binding protein N-terminal domain"/>
    <property type="match status" value="1"/>
</dbReference>
<dbReference type="FunFam" id="2.70.210.12:FF:000001">
    <property type="entry name" value="GTPase Obg"/>
    <property type="match status" value="1"/>
</dbReference>
<keyword evidence="14" id="KW-1185">Reference proteome</keyword>
<dbReference type="Gene3D" id="3.40.50.300">
    <property type="entry name" value="P-loop containing nucleotide triphosphate hydrolases"/>
    <property type="match status" value="1"/>
</dbReference>
<dbReference type="InterPro" id="IPR036726">
    <property type="entry name" value="GTP1_OBG_dom_sf"/>
</dbReference>
<evidence type="ECO:0000256" key="8">
    <source>
        <dbReference type="ARBA" id="ARBA00023134"/>
    </source>
</evidence>
<comment type="subcellular location">
    <subcellularLocation>
        <location evidence="9">Cytoplasm</location>
    </subcellularLocation>
</comment>
<dbReference type="PRINTS" id="PR00326">
    <property type="entry name" value="GTP1OBG"/>
</dbReference>
<dbReference type="Pfam" id="PF09269">
    <property type="entry name" value="DUF1967"/>
    <property type="match status" value="1"/>
</dbReference>
<evidence type="ECO:0000256" key="2">
    <source>
        <dbReference type="ARBA" id="ARBA00007699"/>
    </source>
</evidence>
<feature type="domain" description="Obg" evidence="12">
    <location>
        <begin position="1"/>
        <end position="158"/>
    </location>
</feature>
<evidence type="ECO:0000259" key="12">
    <source>
        <dbReference type="PROSITE" id="PS51883"/>
    </source>
</evidence>
<comment type="subunit">
    <text evidence="9">Monomer.</text>
</comment>
<dbReference type="InterPro" id="IPR014100">
    <property type="entry name" value="GTP-bd_Obg/CgtA"/>
</dbReference>
<dbReference type="PANTHER" id="PTHR11702">
    <property type="entry name" value="DEVELOPMENTALLY REGULATED GTP-BINDING PROTEIN-RELATED"/>
    <property type="match status" value="1"/>
</dbReference>
<dbReference type="InterPro" id="IPR006074">
    <property type="entry name" value="GTP1-OBG_CS"/>
</dbReference>
<dbReference type="SUPFAM" id="SSF102741">
    <property type="entry name" value="Obg GTP-binding protein C-terminal domain"/>
    <property type="match status" value="1"/>
</dbReference>
<dbReference type="PANTHER" id="PTHR11702:SF31">
    <property type="entry name" value="MITOCHONDRIAL RIBOSOME-ASSOCIATED GTPASE 2"/>
    <property type="match status" value="1"/>
</dbReference>
<dbReference type="NCBIfam" id="NF008955">
    <property type="entry name" value="PRK12297.1"/>
    <property type="match status" value="1"/>
</dbReference>
<feature type="binding site" evidence="9">
    <location>
        <begin position="165"/>
        <end position="172"/>
    </location>
    <ligand>
        <name>GTP</name>
        <dbReference type="ChEBI" id="CHEBI:37565"/>
    </ligand>
</feature>
<protein>
    <recommendedName>
        <fullName evidence="9">GTPase Obg</fullName>
        <ecNumber evidence="9">3.6.5.-</ecNumber>
    </recommendedName>
    <alternativeName>
        <fullName evidence="9">GTP-binding protein Obg</fullName>
    </alternativeName>
</protein>
<dbReference type="NCBIfam" id="NF008956">
    <property type="entry name" value="PRK12299.1"/>
    <property type="match status" value="1"/>
</dbReference>
<dbReference type="GO" id="GO:0042254">
    <property type="term" value="P:ribosome biogenesis"/>
    <property type="evidence" value="ECO:0007669"/>
    <property type="project" value="UniProtKB-UniRule"/>
</dbReference>
<dbReference type="Proteomes" id="UP000184465">
    <property type="component" value="Unassembled WGS sequence"/>
</dbReference>
<evidence type="ECO:0000256" key="5">
    <source>
        <dbReference type="ARBA" id="ARBA00022741"/>
    </source>
</evidence>
<feature type="binding site" evidence="9">
    <location>
        <begin position="212"/>
        <end position="215"/>
    </location>
    <ligand>
        <name>GTP</name>
        <dbReference type="ChEBI" id="CHEBI:37565"/>
    </ligand>
</feature>
<dbReference type="Pfam" id="PF01926">
    <property type="entry name" value="MMR_HSR1"/>
    <property type="match status" value="1"/>
</dbReference>
<dbReference type="AlphaFoldDB" id="A0A1M6MG03"/>
<comment type="function">
    <text evidence="9">An essential GTPase which binds GTP, GDP and possibly (p)ppGpp with moderate affinity, with high nucleotide exchange rates and a fairly low GTP hydrolysis rate. Plays a role in control of the cell cycle, stress response, ribosome biogenesis and in those bacteria that undergo differentiation, in morphogenesis control.</text>
</comment>
<dbReference type="HAMAP" id="MF_01454">
    <property type="entry name" value="GTPase_Obg"/>
    <property type="match status" value="1"/>
</dbReference>
<feature type="binding site" evidence="9">
    <location>
        <position position="192"/>
    </location>
    <ligand>
        <name>Mg(2+)</name>
        <dbReference type="ChEBI" id="CHEBI:18420"/>
    </ligand>
</feature>
<dbReference type="GO" id="GO:0005737">
    <property type="term" value="C:cytoplasm"/>
    <property type="evidence" value="ECO:0007669"/>
    <property type="project" value="UniProtKB-SubCell"/>
</dbReference>
<evidence type="ECO:0000256" key="1">
    <source>
        <dbReference type="ARBA" id="ARBA00001946"/>
    </source>
</evidence>
<feature type="binding site" evidence="9">
    <location>
        <begin position="190"/>
        <end position="194"/>
    </location>
    <ligand>
        <name>GTP</name>
        <dbReference type="ChEBI" id="CHEBI:37565"/>
    </ligand>
</feature>
<feature type="binding site" evidence="9">
    <location>
        <begin position="282"/>
        <end position="285"/>
    </location>
    <ligand>
        <name>GTP</name>
        <dbReference type="ChEBI" id="CHEBI:37565"/>
    </ligand>
</feature>
<name>A0A1M6MG03_PARC5</name>
<dbReference type="EMBL" id="FRAG01000010">
    <property type="protein sequence ID" value="SHJ82401.1"/>
    <property type="molecule type" value="Genomic_DNA"/>
</dbReference>
<sequence>MFIDKAKIFIKGGKGGNGAVSFRREKYVPAGGPDGGDGGRGGNIVLEVDEGLKTLMDFRYKKKYIAMSGEDGKRKNKFGKDGEDLILKVPPGTIVKDEETGEIIADLIKNGERAIIAKGGKGGKGNVHYKTSTRQAPNFAEAGDYGEERWVILELKLIADVGLIGFPNVGKSTLLSVVTKATPKIANYHFTTIKPNLGVVNVVEGKSFVLADIPGLIEGAHEGIGLGHEFLRHVERTKLLVHVIDISGIEGRDPIKDFEKINKELELFNPVLASRQQVIAANKIDLLDDMEKFKEFEKTMSRKGYKVFPVSAATNKGIKELMLYITELLDKIKDVPLQTVETDHEVFRLKENKNKDELIIKKENNIYIVEGKSIEKLVYSTDFNDIDSIRRFQSILKKRGIFDELKKLGIDDGDTVKIFDIEFEYYD</sequence>
<keyword evidence="8 9" id="KW-0342">GTP-binding</keyword>
<keyword evidence="6 9" id="KW-0378">Hydrolase</keyword>
<dbReference type="InterPro" id="IPR015349">
    <property type="entry name" value="OCT_dom"/>
</dbReference>
<feature type="binding site" evidence="9">
    <location>
        <position position="172"/>
    </location>
    <ligand>
        <name>Mg(2+)</name>
        <dbReference type="ChEBI" id="CHEBI:18420"/>
    </ligand>
</feature>
<keyword evidence="7 9" id="KW-0460">Magnesium</keyword>
<comment type="similarity">
    <text evidence="2 9">Belongs to the TRAFAC class OBG-HflX-like GTPase superfamily. OBG GTPase family.</text>
</comment>
<feature type="domain" description="OBG-type G" evidence="10">
    <location>
        <begin position="159"/>
        <end position="330"/>
    </location>
</feature>
<accession>A0A1M6MG03</accession>
<dbReference type="RefSeq" id="WP_073147991.1">
    <property type="nucleotide sequence ID" value="NZ_FRAG01000010.1"/>
</dbReference>
<dbReference type="InterPro" id="IPR036346">
    <property type="entry name" value="GTP-bd_prot_GTP1/OBG_C_sf"/>
</dbReference>
<dbReference type="OrthoDB" id="9807318at2"/>
<dbReference type="EC" id="3.6.5.-" evidence="9"/>
<dbReference type="InterPro" id="IPR031167">
    <property type="entry name" value="G_OBG"/>
</dbReference>
<comment type="cofactor">
    <cofactor evidence="1 9">
        <name>Mg(2+)</name>
        <dbReference type="ChEBI" id="CHEBI:18420"/>
    </cofactor>
</comment>
<evidence type="ECO:0000313" key="13">
    <source>
        <dbReference type="EMBL" id="SHJ82401.1"/>
    </source>
</evidence>
<gene>
    <name evidence="9" type="primary">obg</name>
    <name evidence="13" type="ORF">SAMN02745912_01229</name>
</gene>
<dbReference type="NCBIfam" id="TIGR02729">
    <property type="entry name" value="Obg_CgtA"/>
    <property type="match status" value="1"/>
</dbReference>
<evidence type="ECO:0000256" key="6">
    <source>
        <dbReference type="ARBA" id="ARBA00022801"/>
    </source>
</evidence>
<dbReference type="InterPro" id="IPR006169">
    <property type="entry name" value="GTP1_OBG_dom"/>
</dbReference>
<dbReference type="NCBIfam" id="TIGR03595">
    <property type="entry name" value="Obg_CgtA_exten"/>
    <property type="match status" value="1"/>
</dbReference>
<dbReference type="STRING" id="1121301.SAMN02745912_01229"/>
<dbReference type="PROSITE" id="PS00905">
    <property type="entry name" value="GTP1_OBG"/>
    <property type="match status" value="1"/>
</dbReference>
<dbReference type="InterPro" id="IPR027417">
    <property type="entry name" value="P-loop_NTPase"/>
</dbReference>
<dbReference type="GO" id="GO:0000287">
    <property type="term" value="F:magnesium ion binding"/>
    <property type="evidence" value="ECO:0007669"/>
    <property type="project" value="InterPro"/>
</dbReference>
<dbReference type="Gene3D" id="2.70.210.12">
    <property type="entry name" value="GTP1/OBG domain"/>
    <property type="match status" value="1"/>
</dbReference>
<dbReference type="PROSITE" id="PS51710">
    <property type="entry name" value="G_OBG"/>
    <property type="match status" value="1"/>
</dbReference>
<dbReference type="Gene3D" id="3.30.300.350">
    <property type="entry name" value="GTP-binding protein OBG, C-terminal domain"/>
    <property type="match status" value="1"/>
</dbReference>
<dbReference type="PROSITE" id="PS51883">
    <property type="entry name" value="OBG"/>
    <property type="match status" value="1"/>
</dbReference>
<dbReference type="SUPFAM" id="SSF52540">
    <property type="entry name" value="P-loop containing nucleoside triphosphate hydrolases"/>
    <property type="match status" value="1"/>
</dbReference>
<feature type="binding site" evidence="9">
    <location>
        <begin position="311"/>
        <end position="313"/>
    </location>
    <ligand>
        <name>GTP</name>
        <dbReference type="ChEBI" id="CHEBI:37565"/>
    </ligand>
</feature>
<reference evidence="13 14" key="1">
    <citation type="submission" date="2016-11" db="EMBL/GenBank/DDBJ databases">
        <authorList>
            <person name="Jaros S."/>
            <person name="Januszkiewicz K."/>
            <person name="Wedrychowicz H."/>
        </authorList>
    </citation>
    <scope>NUCLEOTIDE SEQUENCE [LARGE SCALE GENOMIC DNA]</scope>
    <source>
        <strain evidence="13 14">DSM 15212</strain>
    </source>
</reference>
<keyword evidence="3 9" id="KW-0963">Cytoplasm</keyword>
<evidence type="ECO:0000259" key="10">
    <source>
        <dbReference type="PROSITE" id="PS51710"/>
    </source>
</evidence>
<dbReference type="PROSITE" id="PS51881">
    <property type="entry name" value="OCT"/>
    <property type="match status" value="1"/>
</dbReference>
<proteinExistence type="inferred from homology"/>
<evidence type="ECO:0000313" key="14">
    <source>
        <dbReference type="Proteomes" id="UP000184465"/>
    </source>
</evidence>
<keyword evidence="5 9" id="KW-0547">Nucleotide-binding</keyword>
<feature type="domain" description="OCT" evidence="11">
    <location>
        <begin position="350"/>
        <end position="427"/>
    </location>
</feature>
<dbReference type="InterPro" id="IPR006073">
    <property type="entry name" value="GTP-bd"/>
</dbReference>
<evidence type="ECO:0000256" key="4">
    <source>
        <dbReference type="ARBA" id="ARBA00022723"/>
    </source>
</evidence>